<dbReference type="PANTHER" id="PTHR47456">
    <property type="entry name" value="PHD-TYPE DOMAIN-CONTAINING PROTEIN"/>
    <property type="match status" value="1"/>
</dbReference>
<dbReference type="GO" id="GO:0003700">
    <property type="term" value="F:DNA-binding transcription factor activity"/>
    <property type="evidence" value="ECO:0007669"/>
    <property type="project" value="InterPro"/>
</dbReference>
<feature type="compositionally biased region" description="Low complexity" evidence="1">
    <location>
        <begin position="245"/>
        <end position="257"/>
    </location>
</feature>
<comment type="caution">
    <text evidence="2">The sequence shown here is derived from an EMBL/GenBank/DDBJ whole genome shotgun (WGS) entry which is preliminary data.</text>
</comment>
<feature type="region of interest" description="Disordered" evidence="1">
    <location>
        <begin position="476"/>
        <end position="507"/>
    </location>
</feature>
<feature type="region of interest" description="Disordered" evidence="1">
    <location>
        <begin position="102"/>
        <end position="143"/>
    </location>
</feature>
<keyword evidence="3" id="KW-1185">Reference proteome</keyword>
<sequence>MAEIIVASSLDKDAAVAGMSLVSAQPVPVTFEQLPLSKVKISKAVSKRPVHVPLPSASVANGFDNNDSSIPTLLTSSSCHITPVNSQINSLVTKTECEPLELSSDCRSPSDNRPSNSAQSPDESIPKTTDVLTSVNTSKEADSSSIIVGEEVARCVVVDLQGNMVAQEHASVQAPAVPCIVDEQLLVEATHDHQPRHTRTSDSTNNSRTCDESNSCVKGNKNISFYVEGAENKVSRKPEKKKCKNNMNSKFNSSKMTSHSDFRWDVDEDIVKSEYTLVSEPEQEDLTVKSECEVLNFVRARRKSANKARLKWKKIHEVDTIGKFGRKRKMHLNILPRKKHASEADDPLQESIVNEAVVLDLPVWAQCLTSVRVLDNNWVVGVAASKEILHQTLEGHSRSVLCDYVKSHPSSLQQRHLARSQASRIMWHHQRIEFDGVPFSIVSSDDLKCAFGMKYKTKRRDPSKPAENIIAERPEGNFGQEGRADEHRGQTATRNVHKNPTRGGVDESVVPKKRYKDVTFTSCTARITVKVIVKYPGYAVPSHAMLTERKLMLKALRRDMSNGLDLEKEEFYHVTLPLSSVHNHPLQGRSRGVHPSISNKIKELISDGITAPKVIKGILDSHVEMQHVGDMIVPQPDDRAYYPRLKDIANLVYYLGKKMGITAKRKVSSEQVTLETSQRKRRKQKRARSGENEIVSDNVMSDSMPLQASTLQEAVQTFCTDESERGSLGDLEGRGCLPTTDVVSKDGHGEVGCLAEMVRGQLDTLRSLTYTLHEAVGLQEIYQSLQVILNQYVSNQHHALQDGITEAPAVSNQHHTLQDGITEAPAVSNQHHALQDGITEAPAATFIIQDPIVDPLSTSPAQGVPVSTAEHVVISERDETGSGITSKPRSVQNISSQHVRQLRTPVALQCLATSMVPTLTVSQLSRSGSQNPHQTHIVTSVSHGGNNTTTTIPTQTFQTLTPATQDGSPAPLHLSLPPYIYYVQEVTVPESSQNWTYTTSS</sequence>
<gene>
    <name evidence="2" type="ORF">OTU49_005544</name>
</gene>
<dbReference type="EMBL" id="JARKIK010000004">
    <property type="protein sequence ID" value="KAK8752424.1"/>
    <property type="molecule type" value="Genomic_DNA"/>
</dbReference>
<feature type="compositionally biased region" description="Polar residues" evidence="1">
    <location>
        <begin position="882"/>
        <end position="897"/>
    </location>
</feature>
<dbReference type="AlphaFoldDB" id="A0AAW0YHK7"/>
<feature type="compositionally biased region" description="Polar residues" evidence="1">
    <location>
        <begin position="105"/>
        <end position="143"/>
    </location>
</feature>
<feature type="region of interest" description="Disordered" evidence="1">
    <location>
        <begin position="236"/>
        <end position="258"/>
    </location>
</feature>
<protein>
    <submittedName>
        <fullName evidence="2">Uncharacterized protein</fullName>
    </submittedName>
</protein>
<dbReference type="PANTHER" id="PTHR47456:SF1">
    <property type="entry name" value="PHD-TYPE DOMAIN-CONTAINING PROTEIN"/>
    <property type="match status" value="1"/>
</dbReference>
<evidence type="ECO:0000256" key="1">
    <source>
        <dbReference type="SAM" id="MobiDB-lite"/>
    </source>
</evidence>
<evidence type="ECO:0000313" key="3">
    <source>
        <dbReference type="Proteomes" id="UP001445076"/>
    </source>
</evidence>
<dbReference type="InterPro" id="IPR029309">
    <property type="entry name" value="CaRF"/>
</dbReference>
<evidence type="ECO:0000313" key="2">
    <source>
        <dbReference type="EMBL" id="KAK8752424.1"/>
    </source>
</evidence>
<organism evidence="2 3">
    <name type="scientific">Cherax quadricarinatus</name>
    <name type="common">Australian red claw crayfish</name>
    <dbReference type="NCBI Taxonomy" id="27406"/>
    <lineage>
        <taxon>Eukaryota</taxon>
        <taxon>Metazoa</taxon>
        <taxon>Ecdysozoa</taxon>
        <taxon>Arthropoda</taxon>
        <taxon>Crustacea</taxon>
        <taxon>Multicrustacea</taxon>
        <taxon>Malacostraca</taxon>
        <taxon>Eumalacostraca</taxon>
        <taxon>Eucarida</taxon>
        <taxon>Decapoda</taxon>
        <taxon>Pleocyemata</taxon>
        <taxon>Astacidea</taxon>
        <taxon>Parastacoidea</taxon>
        <taxon>Parastacidae</taxon>
        <taxon>Cherax</taxon>
    </lineage>
</organism>
<feature type="region of interest" description="Disordered" evidence="1">
    <location>
        <begin position="191"/>
        <end position="213"/>
    </location>
</feature>
<name>A0AAW0YHK7_CHEQU</name>
<accession>A0AAW0YHK7</accession>
<reference evidence="2 3" key="1">
    <citation type="journal article" date="2024" name="BMC Genomics">
        <title>Genome assembly of redclaw crayfish (Cherax quadricarinatus) provides insights into its immune adaptation and hypoxia tolerance.</title>
        <authorList>
            <person name="Liu Z."/>
            <person name="Zheng J."/>
            <person name="Li H."/>
            <person name="Fang K."/>
            <person name="Wang S."/>
            <person name="He J."/>
            <person name="Zhou D."/>
            <person name="Weng S."/>
            <person name="Chi M."/>
            <person name="Gu Z."/>
            <person name="He J."/>
            <person name="Li F."/>
            <person name="Wang M."/>
        </authorList>
    </citation>
    <scope>NUCLEOTIDE SEQUENCE [LARGE SCALE GENOMIC DNA]</scope>
    <source>
        <strain evidence="2">ZL_2023a</strain>
    </source>
</reference>
<dbReference type="Proteomes" id="UP001445076">
    <property type="component" value="Unassembled WGS sequence"/>
</dbReference>
<proteinExistence type="predicted"/>
<feature type="region of interest" description="Disordered" evidence="1">
    <location>
        <begin position="667"/>
        <end position="695"/>
    </location>
</feature>
<dbReference type="Pfam" id="PF15299">
    <property type="entry name" value="ALS2CR8"/>
    <property type="match status" value="2"/>
</dbReference>
<feature type="region of interest" description="Disordered" evidence="1">
    <location>
        <begin position="878"/>
        <end position="897"/>
    </location>
</feature>